<feature type="compositionally biased region" description="Basic and acidic residues" evidence="2">
    <location>
        <begin position="237"/>
        <end position="247"/>
    </location>
</feature>
<feature type="compositionally biased region" description="Basic and acidic residues" evidence="2">
    <location>
        <begin position="436"/>
        <end position="461"/>
    </location>
</feature>
<accession>K1PUP9</accession>
<name>K1PUP9_MAGGI</name>
<feature type="region of interest" description="Disordered" evidence="2">
    <location>
        <begin position="883"/>
        <end position="913"/>
    </location>
</feature>
<feature type="compositionally biased region" description="Basic and acidic residues" evidence="2">
    <location>
        <begin position="84"/>
        <end position="130"/>
    </location>
</feature>
<gene>
    <name evidence="3" type="ORF">CGI_10023068</name>
</gene>
<feature type="compositionally biased region" description="Basic and acidic residues" evidence="2">
    <location>
        <begin position="262"/>
        <end position="298"/>
    </location>
</feature>
<feature type="region of interest" description="Disordered" evidence="2">
    <location>
        <begin position="1"/>
        <end position="49"/>
    </location>
</feature>
<feature type="compositionally biased region" description="Polar residues" evidence="2">
    <location>
        <begin position="815"/>
        <end position="830"/>
    </location>
</feature>
<dbReference type="EMBL" id="JH816895">
    <property type="protein sequence ID" value="EKC25448.1"/>
    <property type="molecule type" value="Genomic_DNA"/>
</dbReference>
<evidence type="ECO:0000313" key="3">
    <source>
        <dbReference type="EMBL" id="EKC25448.1"/>
    </source>
</evidence>
<feature type="coiled-coil region" evidence="1">
    <location>
        <begin position="658"/>
        <end position="692"/>
    </location>
</feature>
<feature type="region of interest" description="Disordered" evidence="2">
    <location>
        <begin position="62"/>
        <end position="516"/>
    </location>
</feature>
<feature type="compositionally biased region" description="Polar residues" evidence="2">
    <location>
        <begin position="462"/>
        <end position="481"/>
    </location>
</feature>
<feature type="compositionally biased region" description="Polar residues" evidence="2">
    <location>
        <begin position="883"/>
        <end position="892"/>
    </location>
</feature>
<reference evidence="3" key="1">
    <citation type="journal article" date="2012" name="Nature">
        <title>The oyster genome reveals stress adaptation and complexity of shell formation.</title>
        <authorList>
            <person name="Zhang G."/>
            <person name="Fang X."/>
            <person name="Guo X."/>
            <person name="Li L."/>
            <person name="Luo R."/>
            <person name="Xu F."/>
            <person name="Yang P."/>
            <person name="Zhang L."/>
            <person name="Wang X."/>
            <person name="Qi H."/>
            <person name="Xiong Z."/>
            <person name="Que H."/>
            <person name="Xie Y."/>
            <person name="Holland P.W."/>
            <person name="Paps J."/>
            <person name="Zhu Y."/>
            <person name="Wu F."/>
            <person name="Chen Y."/>
            <person name="Wang J."/>
            <person name="Peng C."/>
            <person name="Meng J."/>
            <person name="Yang L."/>
            <person name="Liu J."/>
            <person name="Wen B."/>
            <person name="Zhang N."/>
            <person name="Huang Z."/>
            <person name="Zhu Q."/>
            <person name="Feng Y."/>
            <person name="Mount A."/>
            <person name="Hedgecock D."/>
            <person name="Xu Z."/>
            <person name="Liu Y."/>
            <person name="Domazet-Loso T."/>
            <person name="Du Y."/>
            <person name="Sun X."/>
            <person name="Zhang S."/>
            <person name="Liu B."/>
            <person name="Cheng P."/>
            <person name="Jiang X."/>
            <person name="Li J."/>
            <person name="Fan D."/>
            <person name="Wang W."/>
            <person name="Fu W."/>
            <person name="Wang T."/>
            <person name="Wang B."/>
            <person name="Zhang J."/>
            <person name="Peng Z."/>
            <person name="Li Y."/>
            <person name="Li N."/>
            <person name="Wang J."/>
            <person name="Chen M."/>
            <person name="He Y."/>
            <person name="Tan F."/>
            <person name="Song X."/>
            <person name="Zheng Q."/>
            <person name="Huang R."/>
            <person name="Yang H."/>
            <person name="Du X."/>
            <person name="Chen L."/>
            <person name="Yang M."/>
            <person name="Gaffney P.M."/>
            <person name="Wang S."/>
            <person name="Luo L."/>
            <person name="She Z."/>
            <person name="Ming Y."/>
            <person name="Huang W."/>
            <person name="Zhang S."/>
            <person name="Huang B."/>
            <person name="Zhang Y."/>
            <person name="Qu T."/>
            <person name="Ni P."/>
            <person name="Miao G."/>
            <person name="Wang J."/>
            <person name="Wang Q."/>
            <person name="Steinberg C.E."/>
            <person name="Wang H."/>
            <person name="Li N."/>
            <person name="Qian L."/>
            <person name="Zhang G."/>
            <person name="Li Y."/>
            <person name="Yang H."/>
            <person name="Liu X."/>
            <person name="Wang J."/>
            <person name="Yin Y."/>
            <person name="Wang J."/>
        </authorList>
    </citation>
    <scope>NUCLEOTIDE SEQUENCE [LARGE SCALE GENOMIC DNA]</scope>
    <source>
        <strain evidence="3">05x7-T-G4-1.051#20</strain>
    </source>
</reference>
<feature type="compositionally biased region" description="Polar residues" evidence="2">
    <location>
        <begin position="34"/>
        <end position="49"/>
    </location>
</feature>
<evidence type="ECO:0000256" key="2">
    <source>
        <dbReference type="SAM" id="MobiDB-lite"/>
    </source>
</evidence>
<sequence>MQIVSKMESNSESNIEEKSSDKEKVASNDVDFNENLSKQCNGNTMTDVNKNIAKSESLELSDNATTMLKQNKSEGDLSETSENCELHISEGSDVECEKTEDDKDSVKPNGEDKVKTDSNDSDQNDIKETENVDLDMAGNNSQETGKENKVHQALDASDIGVEEGTEDTKDKQSESANKPIDMEVPVDGSGESPADDKMHLQEENAEMNSCENELLEPCKEKISETCSAESSPDESGENSKESVKGEDTNSVCHQNSESNDEVASKHVEEESDDKGQDKKENDTDKKHKGEKLESDHGNSDSSNENGSESIPDSTESEKDLKVECDALDNEDSKLENISESENKDDKSREHSKDITESGSSVDPESKVLSENDDNGCDETSKVERKVIDNDQSVQTDERELETSSTQTVMKESKDQSSETPAKEVGSMETQTVDQKVQCEHKETETDVTEHVQKTEVCDKETSISQPESAEQSVQTEAENLNSVQEEEVLEDEEEEEEKEEDAEASKQPTQTPFIEQATQTDLQESVSMMIQTEDQPTEKEQAGMLPHKSGLLKTQIDPLRKYKFVGVPTLKLEDETDMLKDELSEAKKMIRDLQAELAKSKASSNYMVTTLKCQLKKSHESQQAQRCQSDRQMGEVLAHLLFLEGQLKKDKTHIKFLLRQKDDIIQKQKCDIEELKNTNQRLIEAVREHYARKGKNGLSKEHSESLQNAEAEVPCSPKVKVKNRGAFGSVKDIIWKHRSSLDLSEAGMEIQGNLKKDRQYSSQENLFSLGRRSKEARESRDKKCKSIAGYPDHSLEYLIPEEVELRDISLHGSASSLKKGQKSGRNVSWGSDNSDVNNSYDSNGHLMVSPMMSAGSMPMLNKNSNLDLVTKDRPHSISSIESLSRENCSSLPGTPKMEEKVPHPVPQESSNPFKNLKTILKRKGSKMKNKKRTVSLSNSANPEYEEAMKKHFEKYEMS</sequence>
<dbReference type="HOGENOM" id="CLU_308215_0_0_1"/>
<dbReference type="InParanoid" id="K1PUP9"/>
<keyword evidence="1" id="KW-0175">Coiled coil</keyword>
<organism evidence="3">
    <name type="scientific">Magallana gigas</name>
    <name type="common">Pacific oyster</name>
    <name type="synonym">Crassostrea gigas</name>
    <dbReference type="NCBI Taxonomy" id="29159"/>
    <lineage>
        <taxon>Eukaryota</taxon>
        <taxon>Metazoa</taxon>
        <taxon>Spiralia</taxon>
        <taxon>Lophotrochozoa</taxon>
        <taxon>Mollusca</taxon>
        <taxon>Bivalvia</taxon>
        <taxon>Autobranchia</taxon>
        <taxon>Pteriomorphia</taxon>
        <taxon>Ostreida</taxon>
        <taxon>Ostreoidea</taxon>
        <taxon>Ostreidae</taxon>
        <taxon>Magallana</taxon>
    </lineage>
</organism>
<feature type="compositionally biased region" description="Low complexity" evidence="2">
    <location>
        <begin position="1"/>
        <end position="13"/>
    </location>
</feature>
<feature type="compositionally biased region" description="Basic and acidic residues" evidence="2">
    <location>
        <begin position="315"/>
        <end position="355"/>
    </location>
</feature>
<feature type="compositionally biased region" description="Low complexity" evidence="2">
    <location>
        <begin position="299"/>
        <end position="309"/>
    </location>
</feature>
<feature type="compositionally biased region" description="Polar residues" evidence="2">
    <location>
        <begin position="248"/>
        <end position="257"/>
    </location>
</feature>
<protein>
    <submittedName>
        <fullName evidence="3">Uncharacterized protein</fullName>
    </submittedName>
</protein>
<evidence type="ECO:0000256" key="1">
    <source>
        <dbReference type="SAM" id="Coils"/>
    </source>
</evidence>
<feature type="compositionally biased region" description="Basic and acidic residues" evidence="2">
    <location>
        <begin position="15"/>
        <end position="26"/>
    </location>
</feature>
<feature type="compositionally biased region" description="Low complexity" evidence="2">
    <location>
        <begin position="831"/>
        <end position="842"/>
    </location>
</feature>
<proteinExistence type="predicted"/>
<dbReference type="AlphaFoldDB" id="K1PUP9"/>
<feature type="compositionally biased region" description="Acidic residues" evidence="2">
    <location>
        <begin position="484"/>
        <end position="502"/>
    </location>
</feature>
<feature type="region of interest" description="Disordered" evidence="2">
    <location>
        <begin position="815"/>
        <end position="842"/>
    </location>
</feature>
<feature type="coiled-coil region" evidence="1">
    <location>
        <begin position="569"/>
        <end position="603"/>
    </location>
</feature>
<feature type="compositionally biased region" description="Basic and acidic residues" evidence="2">
    <location>
        <begin position="378"/>
        <end position="388"/>
    </location>
</feature>